<dbReference type="Proteomes" id="UP001056436">
    <property type="component" value="Unassembled WGS sequence"/>
</dbReference>
<dbReference type="OrthoDB" id="10252171at2759"/>
<comment type="caution">
    <text evidence="1">The sequence shown here is derived from an EMBL/GenBank/DDBJ whole genome shotgun (WGS) entry which is preliminary data.</text>
</comment>
<keyword evidence="2" id="KW-1185">Reference proteome</keyword>
<keyword evidence="1" id="KW-0808">Transferase</keyword>
<protein>
    <submittedName>
        <fullName evidence="1">Mitogen-activated protein kinase HOG1</fullName>
    </submittedName>
</protein>
<accession>A0A9P9X5A3</accession>
<keyword evidence="1" id="KW-0418">Kinase</keyword>
<reference evidence="1" key="1">
    <citation type="submission" date="2019-01" db="EMBL/GenBank/DDBJ databases">
        <title>Colletotrichum abscissum LGMF1257.</title>
        <authorList>
            <person name="Baroncelli R."/>
        </authorList>
    </citation>
    <scope>NUCLEOTIDE SEQUENCE</scope>
    <source>
        <strain evidence="1">Ca142</strain>
    </source>
</reference>
<name>A0A9P9X5A3_9PEZI</name>
<sequence length="280" mass="31934">MSNMSSIEVWIRYGVMGENTILSKLSVNEFRKLLNLYPKFVATGLRLDWNPSTSCVSGVWLPLKKTEVRKKMKRKRNLELDCIKSSDQRRDCEFHHQCLRSSSPTTTEAAVEEAFRWFGANEHAFAVSKLQELLNESKGLDCKFEFATLVLSAKYPNQVPFYSPELQNCIARELNDPVADKDKWGKGECARKYALFQSSYTYIDGLVTENDEKEEIASAGSKLVRRFSRRSEHKPLPATFAVKSFSEFESVAVKYLSEIRILATKNMQKVMPVNSATKTA</sequence>
<dbReference type="GO" id="GO:0016301">
    <property type="term" value="F:kinase activity"/>
    <property type="evidence" value="ECO:0007669"/>
    <property type="project" value="UniProtKB-KW"/>
</dbReference>
<evidence type="ECO:0000313" key="2">
    <source>
        <dbReference type="Proteomes" id="UP001056436"/>
    </source>
</evidence>
<dbReference type="AlphaFoldDB" id="A0A9P9X5A3"/>
<dbReference type="EMBL" id="SDAQ01000117">
    <property type="protein sequence ID" value="KAI3537142.1"/>
    <property type="molecule type" value="Genomic_DNA"/>
</dbReference>
<gene>
    <name evidence="1" type="ORF">CABS02_12251</name>
</gene>
<evidence type="ECO:0000313" key="1">
    <source>
        <dbReference type="EMBL" id="KAI3537142.1"/>
    </source>
</evidence>
<organism evidence="1 2">
    <name type="scientific">Colletotrichum abscissum</name>
    <dbReference type="NCBI Taxonomy" id="1671311"/>
    <lineage>
        <taxon>Eukaryota</taxon>
        <taxon>Fungi</taxon>
        <taxon>Dikarya</taxon>
        <taxon>Ascomycota</taxon>
        <taxon>Pezizomycotina</taxon>
        <taxon>Sordariomycetes</taxon>
        <taxon>Hypocreomycetidae</taxon>
        <taxon>Glomerellales</taxon>
        <taxon>Glomerellaceae</taxon>
        <taxon>Colletotrichum</taxon>
        <taxon>Colletotrichum acutatum species complex</taxon>
    </lineage>
</organism>
<proteinExistence type="predicted"/>